<comment type="similarity">
    <text evidence="2">Belongs to the binding-protein-dependent transport system permease family. HisMQ subfamily.</text>
</comment>
<sequence>MDYQFLWRPVIQSLPQMLGGASVTLQVSVLSMAIGMVLALILCFAKMSSFAGLRFVANIWIEIARNTPALFQLYFFKFGLGAVGILIDSYITVVMALAFNTAGYMAETFRGGYAAIPNTQLRSARSLGMTAFQAQVHVMFPQLLRAVYHPMTNQFIWVILMSSLGMLVGLRELSGETQFLYSKTFRAFEYFAATAIIYYLIAKLVLGLMTLIGNKVFGLNRGGVA</sequence>
<keyword evidence="6" id="KW-0029">Amino-acid transport</keyword>
<keyword evidence="4" id="KW-1003">Cell membrane</keyword>
<keyword evidence="8 9" id="KW-0472">Membrane</keyword>
<feature type="domain" description="ABC transmembrane type-1" evidence="10">
    <location>
        <begin position="21"/>
        <end position="209"/>
    </location>
</feature>
<evidence type="ECO:0000256" key="5">
    <source>
        <dbReference type="ARBA" id="ARBA00022692"/>
    </source>
</evidence>
<reference evidence="11" key="1">
    <citation type="journal article" date="2014" name="Int. J. Syst. Evol. Microbiol.">
        <title>Complete genome sequence of Corynebacterium casei LMG S-19264T (=DSM 44701T), isolated from a smear-ripened cheese.</title>
        <authorList>
            <consortium name="US DOE Joint Genome Institute (JGI-PGF)"/>
            <person name="Walter F."/>
            <person name="Albersmeier A."/>
            <person name="Kalinowski J."/>
            <person name="Ruckert C."/>
        </authorList>
    </citation>
    <scope>NUCLEOTIDE SEQUENCE</scope>
    <source>
        <strain evidence="11">KCTC 22169</strain>
    </source>
</reference>
<comment type="caution">
    <text evidence="11">The sequence shown here is derived from an EMBL/GenBank/DDBJ whole genome shotgun (WGS) entry which is preliminary data.</text>
</comment>
<dbReference type="InterPro" id="IPR010065">
    <property type="entry name" value="AA_ABC_transptr_permease_3TM"/>
</dbReference>
<accession>A0A918KFR4</accession>
<dbReference type="Gene3D" id="1.10.3720.10">
    <property type="entry name" value="MetI-like"/>
    <property type="match status" value="1"/>
</dbReference>
<evidence type="ECO:0000256" key="3">
    <source>
        <dbReference type="ARBA" id="ARBA00022448"/>
    </source>
</evidence>
<dbReference type="PANTHER" id="PTHR30614">
    <property type="entry name" value="MEMBRANE COMPONENT OF AMINO ACID ABC TRANSPORTER"/>
    <property type="match status" value="1"/>
</dbReference>
<gene>
    <name evidence="11" type="ORF">GCM10007392_29060</name>
</gene>
<dbReference type="RefSeq" id="WP_189609930.1">
    <property type="nucleotide sequence ID" value="NZ_BMXR01000007.1"/>
</dbReference>
<dbReference type="CDD" id="cd06261">
    <property type="entry name" value="TM_PBP2"/>
    <property type="match status" value="1"/>
</dbReference>
<dbReference type="InterPro" id="IPR035906">
    <property type="entry name" value="MetI-like_sf"/>
</dbReference>
<dbReference type="InterPro" id="IPR043429">
    <property type="entry name" value="ArtM/GltK/GlnP/TcyL/YhdX-like"/>
</dbReference>
<dbReference type="Proteomes" id="UP000626148">
    <property type="component" value="Unassembled WGS sequence"/>
</dbReference>
<evidence type="ECO:0000256" key="2">
    <source>
        <dbReference type="ARBA" id="ARBA00010072"/>
    </source>
</evidence>
<keyword evidence="12" id="KW-1185">Reference proteome</keyword>
<evidence type="ECO:0000256" key="1">
    <source>
        <dbReference type="ARBA" id="ARBA00004429"/>
    </source>
</evidence>
<feature type="transmembrane region" description="Helical" evidence="9">
    <location>
        <begin position="74"/>
        <end position="99"/>
    </location>
</feature>
<dbReference type="InterPro" id="IPR000515">
    <property type="entry name" value="MetI-like"/>
</dbReference>
<keyword evidence="3 9" id="KW-0813">Transport</keyword>
<protein>
    <submittedName>
        <fullName evidence="11">ABC transporter permease</fullName>
    </submittedName>
</protein>
<organism evidence="11 12">
    <name type="scientific">Saccharospirillum salsuginis</name>
    <dbReference type="NCBI Taxonomy" id="418750"/>
    <lineage>
        <taxon>Bacteria</taxon>
        <taxon>Pseudomonadati</taxon>
        <taxon>Pseudomonadota</taxon>
        <taxon>Gammaproteobacteria</taxon>
        <taxon>Oceanospirillales</taxon>
        <taxon>Saccharospirillaceae</taxon>
        <taxon>Saccharospirillum</taxon>
    </lineage>
</organism>
<evidence type="ECO:0000313" key="12">
    <source>
        <dbReference type="Proteomes" id="UP000626148"/>
    </source>
</evidence>
<evidence type="ECO:0000256" key="6">
    <source>
        <dbReference type="ARBA" id="ARBA00022970"/>
    </source>
</evidence>
<dbReference type="PANTHER" id="PTHR30614:SF0">
    <property type="entry name" value="L-CYSTINE TRANSPORT SYSTEM PERMEASE PROTEIN TCYL"/>
    <property type="match status" value="1"/>
</dbReference>
<evidence type="ECO:0000256" key="7">
    <source>
        <dbReference type="ARBA" id="ARBA00022989"/>
    </source>
</evidence>
<dbReference type="GO" id="GO:0015184">
    <property type="term" value="F:L-cystine transmembrane transporter activity"/>
    <property type="evidence" value="ECO:0007669"/>
    <property type="project" value="TreeGrafter"/>
</dbReference>
<proteinExistence type="inferred from homology"/>
<evidence type="ECO:0000256" key="4">
    <source>
        <dbReference type="ARBA" id="ARBA00022475"/>
    </source>
</evidence>
<reference evidence="11" key="2">
    <citation type="submission" date="2020-09" db="EMBL/GenBank/DDBJ databases">
        <authorList>
            <person name="Sun Q."/>
            <person name="Kim S."/>
        </authorList>
    </citation>
    <scope>NUCLEOTIDE SEQUENCE</scope>
    <source>
        <strain evidence="11">KCTC 22169</strain>
    </source>
</reference>
<dbReference type="AlphaFoldDB" id="A0A918KFR4"/>
<evidence type="ECO:0000256" key="9">
    <source>
        <dbReference type="RuleBase" id="RU363032"/>
    </source>
</evidence>
<dbReference type="NCBIfam" id="TIGR01726">
    <property type="entry name" value="HEQRo_perm_3TM"/>
    <property type="match status" value="1"/>
</dbReference>
<dbReference type="EMBL" id="BMXR01000007">
    <property type="protein sequence ID" value="GGX59370.1"/>
    <property type="molecule type" value="Genomic_DNA"/>
</dbReference>
<feature type="transmembrane region" description="Helical" evidence="9">
    <location>
        <begin position="23"/>
        <end position="45"/>
    </location>
</feature>
<dbReference type="PROSITE" id="PS50928">
    <property type="entry name" value="ABC_TM1"/>
    <property type="match status" value="1"/>
</dbReference>
<keyword evidence="5 9" id="KW-0812">Transmembrane</keyword>
<dbReference type="GO" id="GO:0043190">
    <property type="term" value="C:ATP-binding cassette (ABC) transporter complex"/>
    <property type="evidence" value="ECO:0007669"/>
    <property type="project" value="InterPro"/>
</dbReference>
<evidence type="ECO:0000259" key="10">
    <source>
        <dbReference type="PROSITE" id="PS50928"/>
    </source>
</evidence>
<keyword evidence="7 9" id="KW-1133">Transmembrane helix</keyword>
<feature type="transmembrane region" description="Helical" evidence="9">
    <location>
        <begin position="154"/>
        <end position="170"/>
    </location>
</feature>
<evidence type="ECO:0000256" key="8">
    <source>
        <dbReference type="ARBA" id="ARBA00023136"/>
    </source>
</evidence>
<name>A0A918KFR4_9GAMM</name>
<evidence type="ECO:0000313" key="11">
    <source>
        <dbReference type="EMBL" id="GGX59370.1"/>
    </source>
</evidence>
<feature type="transmembrane region" description="Helical" evidence="9">
    <location>
        <begin position="190"/>
        <end position="212"/>
    </location>
</feature>
<dbReference type="SUPFAM" id="SSF161098">
    <property type="entry name" value="MetI-like"/>
    <property type="match status" value="1"/>
</dbReference>
<comment type="subcellular location">
    <subcellularLocation>
        <location evidence="1">Cell inner membrane</location>
        <topology evidence="1">Multi-pass membrane protein</topology>
    </subcellularLocation>
    <subcellularLocation>
        <location evidence="9">Cell membrane</location>
        <topology evidence="9">Multi-pass membrane protein</topology>
    </subcellularLocation>
</comment>
<dbReference type="Pfam" id="PF00528">
    <property type="entry name" value="BPD_transp_1"/>
    <property type="match status" value="1"/>
</dbReference>